<gene>
    <name evidence="12" type="ORF">A2645_02260</name>
</gene>
<keyword evidence="4 10" id="KW-0698">rRNA processing</keyword>
<dbReference type="InterPro" id="IPR029028">
    <property type="entry name" value="Alpha/beta_knot_MTases"/>
</dbReference>
<evidence type="ECO:0000259" key="11">
    <source>
        <dbReference type="Pfam" id="PF04452"/>
    </source>
</evidence>
<keyword evidence="7 10" id="KW-0949">S-adenosyl-L-methionine</keyword>
<evidence type="ECO:0000256" key="2">
    <source>
        <dbReference type="ARBA" id="ARBA00005528"/>
    </source>
</evidence>
<evidence type="ECO:0000256" key="6">
    <source>
        <dbReference type="ARBA" id="ARBA00022679"/>
    </source>
</evidence>
<dbReference type="InterPro" id="IPR006700">
    <property type="entry name" value="RsmE"/>
</dbReference>
<keyword evidence="3 10" id="KW-0963">Cytoplasm</keyword>
<dbReference type="AlphaFoldDB" id="A0A1F6UUW5"/>
<dbReference type="STRING" id="1801735.A2645_02260"/>
<protein>
    <recommendedName>
        <fullName evidence="10">Ribosomal RNA small subunit methyltransferase E</fullName>
        <ecNumber evidence="10">2.1.1.193</ecNumber>
    </recommendedName>
</protein>
<evidence type="ECO:0000313" key="13">
    <source>
        <dbReference type="Proteomes" id="UP000182253"/>
    </source>
</evidence>
<comment type="similarity">
    <text evidence="2 10">Belongs to the RNA methyltransferase RsmE family.</text>
</comment>
<dbReference type="EC" id="2.1.1.193" evidence="10"/>
<dbReference type="PANTHER" id="PTHR30027:SF3">
    <property type="entry name" value="16S RRNA (URACIL(1498)-N(3))-METHYLTRANSFERASE"/>
    <property type="match status" value="1"/>
</dbReference>
<dbReference type="Proteomes" id="UP000182253">
    <property type="component" value="Unassembled WGS sequence"/>
</dbReference>
<reference evidence="12 13" key="1">
    <citation type="journal article" date="2016" name="Nat. Commun.">
        <title>Thousands of microbial genomes shed light on interconnected biogeochemical processes in an aquifer system.</title>
        <authorList>
            <person name="Anantharaman K."/>
            <person name="Brown C.T."/>
            <person name="Hug L.A."/>
            <person name="Sharon I."/>
            <person name="Castelle C.J."/>
            <person name="Probst A.J."/>
            <person name="Thomas B.C."/>
            <person name="Singh A."/>
            <person name="Wilkins M.J."/>
            <person name="Karaoz U."/>
            <person name="Brodie E.L."/>
            <person name="Williams K.H."/>
            <person name="Hubbard S.S."/>
            <person name="Banfield J.F."/>
        </authorList>
    </citation>
    <scope>NUCLEOTIDE SEQUENCE [LARGE SCALE GENOMIC DNA]</scope>
</reference>
<dbReference type="GO" id="GO:0005737">
    <property type="term" value="C:cytoplasm"/>
    <property type="evidence" value="ECO:0007669"/>
    <property type="project" value="UniProtKB-SubCell"/>
</dbReference>
<dbReference type="GO" id="GO:0070042">
    <property type="term" value="F:rRNA (uridine-N3-)-methyltransferase activity"/>
    <property type="evidence" value="ECO:0007669"/>
    <property type="project" value="TreeGrafter"/>
</dbReference>
<dbReference type="NCBIfam" id="TIGR00046">
    <property type="entry name" value="RsmE family RNA methyltransferase"/>
    <property type="match status" value="1"/>
</dbReference>
<dbReference type="InterPro" id="IPR029026">
    <property type="entry name" value="tRNA_m1G_MTases_N"/>
</dbReference>
<dbReference type="SUPFAM" id="SSF75217">
    <property type="entry name" value="alpha/beta knot"/>
    <property type="match status" value="1"/>
</dbReference>
<dbReference type="PIRSF" id="PIRSF015601">
    <property type="entry name" value="MTase_slr0722"/>
    <property type="match status" value="1"/>
</dbReference>
<dbReference type="Pfam" id="PF04452">
    <property type="entry name" value="Methyltrans_RNA"/>
    <property type="match status" value="1"/>
</dbReference>
<evidence type="ECO:0000256" key="8">
    <source>
        <dbReference type="ARBA" id="ARBA00025699"/>
    </source>
</evidence>
<accession>A0A1F6UUW5</accession>
<keyword evidence="5 10" id="KW-0489">Methyltransferase</keyword>
<dbReference type="Gene3D" id="3.40.1280.10">
    <property type="match status" value="1"/>
</dbReference>
<evidence type="ECO:0000256" key="9">
    <source>
        <dbReference type="ARBA" id="ARBA00047944"/>
    </source>
</evidence>
<dbReference type="CDD" id="cd18084">
    <property type="entry name" value="RsmE-like"/>
    <property type="match status" value="1"/>
</dbReference>
<comment type="function">
    <text evidence="8 10">Specifically methylates the N3 position of the uracil ring of uridine 1498 (m3U1498) in 16S rRNA. Acts on the fully assembled 30S ribosomal subunit.</text>
</comment>
<keyword evidence="6 10" id="KW-0808">Transferase</keyword>
<evidence type="ECO:0000256" key="1">
    <source>
        <dbReference type="ARBA" id="ARBA00004496"/>
    </source>
</evidence>
<evidence type="ECO:0000313" key="12">
    <source>
        <dbReference type="EMBL" id="OGI61181.1"/>
    </source>
</evidence>
<evidence type="ECO:0000256" key="4">
    <source>
        <dbReference type="ARBA" id="ARBA00022552"/>
    </source>
</evidence>
<sequence>MKLHRFITSIDLNKKHIGLDQKDLVHQIRNVLKLKVGEFFILGNGEELETIARIESFEKNKINLSLGEVMQNKNEPKVKSHLFCSVLKKENFEWVVEKATEIGISSITPIIATRTVKTNLSHERLLKITKEAAEQSGRGIIPKINEIIPLKDAIIEAQKLEHVIVFDLRGKQIEIKDGIKEIAGFIGPEGGFDDEELLLFQGEGFKIINLGPLTMRGETSAAIASYLITYPK</sequence>
<dbReference type="GO" id="GO:0070475">
    <property type="term" value="P:rRNA base methylation"/>
    <property type="evidence" value="ECO:0007669"/>
    <property type="project" value="TreeGrafter"/>
</dbReference>
<evidence type="ECO:0000256" key="3">
    <source>
        <dbReference type="ARBA" id="ARBA00022490"/>
    </source>
</evidence>
<proteinExistence type="inferred from homology"/>
<evidence type="ECO:0000256" key="10">
    <source>
        <dbReference type="PIRNR" id="PIRNR015601"/>
    </source>
</evidence>
<organism evidence="12 13">
    <name type="scientific">Candidatus Nomurabacteria bacterium RIFCSPHIGHO2_01_FULL_39_9</name>
    <dbReference type="NCBI Taxonomy" id="1801735"/>
    <lineage>
        <taxon>Bacteria</taxon>
        <taxon>Candidatus Nomuraibacteriota</taxon>
    </lineage>
</organism>
<dbReference type="EMBL" id="MFTL01000027">
    <property type="protein sequence ID" value="OGI61181.1"/>
    <property type="molecule type" value="Genomic_DNA"/>
</dbReference>
<evidence type="ECO:0000256" key="5">
    <source>
        <dbReference type="ARBA" id="ARBA00022603"/>
    </source>
</evidence>
<dbReference type="PANTHER" id="PTHR30027">
    <property type="entry name" value="RIBOSOMAL RNA SMALL SUBUNIT METHYLTRANSFERASE E"/>
    <property type="match status" value="1"/>
</dbReference>
<feature type="domain" description="Ribosomal RNA small subunit methyltransferase E methyltransferase" evidence="11">
    <location>
        <begin position="75"/>
        <end position="225"/>
    </location>
</feature>
<comment type="caution">
    <text evidence="12">The sequence shown here is derived from an EMBL/GenBank/DDBJ whole genome shotgun (WGS) entry which is preliminary data.</text>
</comment>
<name>A0A1F6UUW5_9BACT</name>
<evidence type="ECO:0000256" key="7">
    <source>
        <dbReference type="ARBA" id="ARBA00022691"/>
    </source>
</evidence>
<comment type="catalytic activity">
    <reaction evidence="9 10">
        <text>uridine(1498) in 16S rRNA + S-adenosyl-L-methionine = N(3)-methyluridine(1498) in 16S rRNA + S-adenosyl-L-homocysteine + H(+)</text>
        <dbReference type="Rhea" id="RHEA:42920"/>
        <dbReference type="Rhea" id="RHEA-COMP:10283"/>
        <dbReference type="Rhea" id="RHEA-COMP:10284"/>
        <dbReference type="ChEBI" id="CHEBI:15378"/>
        <dbReference type="ChEBI" id="CHEBI:57856"/>
        <dbReference type="ChEBI" id="CHEBI:59789"/>
        <dbReference type="ChEBI" id="CHEBI:65315"/>
        <dbReference type="ChEBI" id="CHEBI:74502"/>
        <dbReference type="EC" id="2.1.1.193"/>
    </reaction>
</comment>
<dbReference type="InterPro" id="IPR046886">
    <property type="entry name" value="RsmE_MTase_dom"/>
</dbReference>
<comment type="subcellular location">
    <subcellularLocation>
        <location evidence="1 10">Cytoplasm</location>
    </subcellularLocation>
</comment>